<evidence type="ECO:0000259" key="5">
    <source>
        <dbReference type="Pfam" id="PF22725"/>
    </source>
</evidence>
<name>C4XJ86_SOLM1</name>
<dbReference type="Gene3D" id="3.30.360.10">
    <property type="entry name" value="Dihydrodipicolinate Reductase, domain 2"/>
    <property type="match status" value="1"/>
</dbReference>
<evidence type="ECO:0000313" key="6">
    <source>
        <dbReference type="EMBL" id="BAH74250.1"/>
    </source>
</evidence>
<dbReference type="InterPro" id="IPR050984">
    <property type="entry name" value="Gfo/Idh/MocA_domain"/>
</dbReference>
<comment type="similarity">
    <text evidence="1">Belongs to the Gfo/Idh/MocA family.</text>
</comment>
<organism evidence="6 7">
    <name type="scientific">Solidesulfovibrio magneticus (strain ATCC 700980 / DSM 13731 / RS-1)</name>
    <name type="common">Desulfovibrio magneticus</name>
    <dbReference type="NCBI Taxonomy" id="573370"/>
    <lineage>
        <taxon>Bacteria</taxon>
        <taxon>Pseudomonadati</taxon>
        <taxon>Thermodesulfobacteriota</taxon>
        <taxon>Desulfovibrionia</taxon>
        <taxon>Desulfovibrionales</taxon>
        <taxon>Desulfovibrionaceae</taxon>
        <taxon>Solidesulfovibrio</taxon>
    </lineage>
</organism>
<dbReference type="GO" id="GO:0016491">
    <property type="term" value="F:oxidoreductase activity"/>
    <property type="evidence" value="ECO:0007669"/>
    <property type="project" value="UniProtKB-KW"/>
</dbReference>
<protein>
    <submittedName>
        <fullName evidence="6">Oxidoreductase</fullName>
    </submittedName>
</protein>
<gene>
    <name evidence="6" type="ordered locus">DMR_07590</name>
</gene>
<dbReference type="InterPro" id="IPR000683">
    <property type="entry name" value="Gfo/Idh/MocA-like_OxRdtase_N"/>
</dbReference>
<dbReference type="EMBL" id="AP010904">
    <property type="protein sequence ID" value="BAH74250.1"/>
    <property type="molecule type" value="Genomic_DNA"/>
</dbReference>
<sequence>MAHGPPRPRQHRGPKSHGLPGPAGDPAVKLLVFGASDIFARRVAPNLPALGVAGVEIVSRSGRRPALPPELSVIWRDDAEAALAHSPAEVVYVTTENGRHTALALAALASGRHVVVDKPAFLSLAEAEAAAELAAQKYLTLAEATVWADHPRVEALLAAFAAAGSAPTRASAVFSFPPLPPGNFRHLAALGGGALADLGAYAASPGRVLFGCQPDTVDCRILSRGPEVDTAFVCQMTYPGGRSFTGTFGFDTGYANRLDVLGPNLAVSLDRVFTPPPGAALELACNTPTGCTVEIIPPADAFARFFARALTAMAHGHDPALAAALIADARVRARLSE</sequence>
<dbReference type="InterPro" id="IPR036291">
    <property type="entry name" value="NAD(P)-bd_dom_sf"/>
</dbReference>
<feature type="compositionally biased region" description="Basic residues" evidence="3">
    <location>
        <begin position="1"/>
        <end position="15"/>
    </location>
</feature>
<dbReference type="HOGENOM" id="CLU_823163_0_0_7"/>
<feature type="domain" description="GFO/IDH/MocA-like oxidoreductase" evidence="5">
    <location>
        <begin position="169"/>
        <end position="262"/>
    </location>
</feature>
<dbReference type="eggNOG" id="COG0673">
    <property type="taxonomic scope" value="Bacteria"/>
</dbReference>
<dbReference type="Pfam" id="PF22725">
    <property type="entry name" value="GFO_IDH_MocA_C3"/>
    <property type="match status" value="1"/>
</dbReference>
<dbReference type="GO" id="GO:0000166">
    <property type="term" value="F:nucleotide binding"/>
    <property type="evidence" value="ECO:0007669"/>
    <property type="project" value="InterPro"/>
</dbReference>
<dbReference type="AlphaFoldDB" id="C4XJ86"/>
<dbReference type="Gene3D" id="3.40.50.720">
    <property type="entry name" value="NAD(P)-binding Rossmann-like Domain"/>
    <property type="match status" value="1"/>
</dbReference>
<dbReference type="InterPro" id="IPR055170">
    <property type="entry name" value="GFO_IDH_MocA-like_dom"/>
</dbReference>
<dbReference type="PANTHER" id="PTHR22604">
    <property type="entry name" value="OXIDOREDUCTASES"/>
    <property type="match status" value="1"/>
</dbReference>
<keyword evidence="2" id="KW-0560">Oxidoreductase</keyword>
<dbReference type="PANTHER" id="PTHR22604:SF105">
    <property type="entry name" value="TRANS-1,2-DIHYDROBENZENE-1,2-DIOL DEHYDROGENASE"/>
    <property type="match status" value="1"/>
</dbReference>
<dbReference type="Pfam" id="PF01408">
    <property type="entry name" value="GFO_IDH_MocA"/>
    <property type="match status" value="1"/>
</dbReference>
<evidence type="ECO:0000259" key="4">
    <source>
        <dbReference type="Pfam" id="PF01408"/>
    </source>
</evidence>
<feature type="region of interest" description="Disordered" evidence="3">
    <location>
        <begin position="1"/>
        <end position="22"/>
    </location>
</feature>
<evidence type="ECO:0000256" key="2">
    <source>
        <dbReference type="ARBA" id="ARBA00023002"/>
    </source>
</evidence>
<evidence type="ECO:0000256" key="1">
    <source>
        <dbReference type="ARBA" id="ARBA00010928"/>
    </source>
</evidence>
<dbReference type="SUPFAM" id="SSF55347">
    <property type="entry name" value="Glyceraldehyde-3-phosphate dehydrogenase-like, C-terminal domain"/>
    <property type="match status" value="1"/>
</dbReference>
<dbReference type="KEGG" id="dma:DMR_07590"/>
<proteinExistence type="inferred from homology"/>
<evidence type="ECO:0000313" key="7">
    <source>
        <dbReference type="Proteomes" id="UP000009071"/>
    </source>
</evidence>
<accession>C4XJ86</accession>
<dbReference type="Proteomes" id="UP000009071">
    <property type="component" value="Chromosome"/>
</dbReference>
<feature type="domain" description="Gfo/Idh/MocA-like oxidoreductase N-terminal" evidence="4">
    <location>
        <begin position="51"/>
        <end position="141"/>
    </location>
</feature>
<evidence type="ECO:0000256" key="3">
    <source>
        <dbReference type="SAM" id="MobiDB-lite"/>
    </source>
</evidence>
<dbReference type="STRING" id="573370.DMR_07590"/>
<dbReference type="SUPFAM" id="SSF51735">
    <property type="entry name" value="NAD(P)-binding Rossmann-fold domains"/>
    <property type="match status" value="1"/>
</dbReference>
<keyword evidence="7" id="KW-1185">Reference proteome</keyword>
<reference evidence="6 7" key="1">
    <citation type="journal article" date="2009" name="Genome Res.">
        <title>Whole genome sequence of Desulfovibrio magneticus strain RS-1 revealed common gene clusters in magnetotactic bacteria.</title>
        <authorList>
            <person name="Nakazawa H."/>
            <person name="Arakaki A."/>
            <person name="Narita-Yamada S."/>
            <person name="Yashiro I."/>
            <person name="Jinno K."/>
            <person name="Aoki N."/>
            <person name="Tsuruyama A."/>
            <person name="Okamura Y."/>
            <person name="Tanikawa S."/>
            <person name="Fujita N."/>
            <person name="Takeyama H."/>
            <person name="Matsunaga T."/>
        </authorList>
    </citation>
    <scope>NUCLEOTIDE SEQUENCE [LARGE SCALE GENOMIC DNA]</scope>
    <source>
        <strain evidence="7">ATCC 700980 / DSM 13731 / RS-1</strain>
    </source>
</reference>